<feature type="transmembrane region" description="Helical" evidence="1">
    <location>
        <begin position="44"/>
        <end position="68"/>
    </location>
</feature>
<dbReference type="Proteomes" id="UP000199541">
    <property type="component" value="Unassembled WGS sequence"/>
</dbReference>
<dbReference type="PANTHER" id="PTHR33876">
    <property type="entry name" value="UNNAMED PRODUCT"/>
    <property type="match status" value="1"/>
</dbReference>
<evidence type="ECO:0000313" key="3">
    <source>
        <dbReference type="EMBL" id="SDW78009.1"/>
    </source>
</evidence>
<reference evidence="2" key="1">
    <citation type="journal article" date="2014" name="Int. J. Syst. Evol. Microbiol.">
        <title>Complete genome sequence of Corynebacterium casei LMG S-19264T (=DSM 44701T), isolated from a smear-ripened cheese.</title>
        <authorList>
            <consortium name="US DOE Joint Genome Institute (JGI-PGF)"/>
            <person name="Walter F."/>
            <person name="Albersmeier A."/>
            <person name="Kalinowski J."/>
            <person name="Ruckert C."/>
        </authorList>
    </citation>
    <scope>NUCLEOTIDE SEQUENCE</scope>
    <source>
        <strain evidence="2">CGMCC 1.10859</strain>
    </source>
</reference>
<sequence length="239" mass="24634">MLGFLSLGFLIGMTHALEADHLAAMAAMSAEKTGGRRRMALRGAFWGTGHTITLFALGALVLVFGYALTDVRAAWLEFAVGVMLVALGVNLLWRLARKRVHFHAHSHGNGNVHLHAHSHAGETAPHGASTHAHVHAQGLPWRALLVGLMHGAAGSAGLLALAVATTQSPTVALGYILIFGLGSVAGMAALSFAVAWPLASIERTAKVLHMGVVVAAAVVAIGIGAEVIAETAPIAWGGL</sequence>
<accession>A0AAN4UR94</accession>
<keyword evidence="1" id="KW-1133">Transmembrane helix</keyword>
<reference evidence="2" key="3">
    <citation type="submission" date="2023-06" db="EMBL/GenBank/DDBJ databases">
        <authorList>
            <person name="Sun Q."/>
            <person name="Zhou Y."/>
        </authorList>
    </citation>
    <scope>NUCLEOTIDE SEQUENCE</scope>
    <source>
        <strain evidence="2">CGMCC 1.10859</strain>
    </source>
</reference>
<dbReference type="PANTHER" id="PTHR33876:SF4">
    <property type="entry name" value="CHLOROPLAST PROTEIN FOR GROWTH AND FERTILITY 2"/>
    <property type="match status" value="1"/>
</dbReference>
<dbReference type="EMBL" id="BNAB01000005">
    <property type="protein sequence ID" value="GHE01094.1"/>
    <property type="molecule type" value="Genomic_DNA"/>
</dbReference>
<dbReference type="InterPro" id="IPR052776">
    <property type="entry name" value="Chloro_ReproSupport/MetalTrans"/>
</dbReference>
<evidence type="ECO:0000313" key="2">
    <source>
        <dbReference type="EMBL" id="GHE01094.1"/>
    </source>
</evidence>
<dbReference type="Proteomes" id="UP000634647">
    <property type="component" value="Unassembled WGS sequence"/>
</dbReference>
<feature type="transmembrane region" description="Helical" evidence="1">
    <location>
        <begin position="172"/>
        <end position="195"/>
    </location>
</feature>
<keyword evidence="1" id="KW-0472">Membrane</keyword>
<name>A0AAN4UR94_9RHOB</name>
<protein>
    <recommendedName>
        <fullName evidence="6">Nickel/cobalt efflux system</fullName>
    </recommendedName>
</protein>
<dbReference type="RefSeq" id="WP_035843601.1">
    <property type="nucleotide sequence ID" value="NZ_BNAB01000005.1"/>
</dbReference>
<feature type="transmembrane region" description="Helical" evidence="1">
    <location>
        <begin position="207"/>
        <end position="229"/>
    </location>
</feature>
<proteinExistence type="predicted"/>
<keyword evidence="4" id="KW-1185">Reference proteome</keyword>
<dbReference type="AlphaFoldDB" id="A0AAN4UR94"/>
<comment type="caution">
    <text evidence="2">The sequence shown here is derived from an EMBL/GenBank/DDBJ whole genome shotgun (WGS) entry which is preliminary data.</text>
</comment>
<evidence type="ECO:0000313" key="4">
    <source>
        <dbReference type="Proteomes" id="UP000199541"/>
    </source>
</evidence>
<gene>
    <name evidence="2" type="ORF">GCM10008024_15370</name>
    <name evidence="3" type="ORF">SAMN05444006_106226</name>
</gene>
<feature type="transmembrane region" description="Helical" evidence="1">
    <location>
        <begin position="74"/>
        <end position="93"/>
    </location>
</feature>
<reference evidence="3 4" key="2">
    <citation type="submission" date="2016-10" db="EMBL/GenBank/DDBJ databases">
        <authorList>
            <person name="Varghese N."/>
            <person name="Submissions S."/>
        </authorList>
    </citation>
    <scope>NUCLEOTIDE SEQUENCE [LARGE SCALE GENOMIC DNA]</scope>
    <source>
        <strain evidence="3 4">DSM 24802</strain>
    </source>
</reference>
<keyword evidence="1" id="KW-0812">Transmembrane</keyword>
<organism evidence="2 5">
    <name type="scientific">Allgaiera indica</name>
    <dbReference type="NCBI Taxonomy" id="765699"/>
    <lineage>
        <taxon>Bacteria</taxon>
        <taxon>Pseudomonadati</taxon>
        <taxon>Pseudomonadota</taxon>
        <taxon>Alphaproteobacteria</taxon>
        <taxon>Rhodobacterales</taxon>
        <taxon>Paracoccaceae</taxon>
        <taxon>Allgaiera</taxon>
    </lineage>
</organism>
<evidence type="ECO:0000313" key="5">
    <source>
        <dbReference type="Proteomes" id="UP000634647"/>
    </source>
</evidence>
<evidence type="ECO:0008006" key="6">
    <source>
        <dbReference type="Google" id="ProtNLM"/>
    </source>
</evidence>
<dbReference type="EMBL" id="FNOB01000006">
    <property type="protein sequence ID" value="SDW78009.1"/>
    <property type="molecule type" value="Genomic_DNA"/>
</dbReference>
<feature type="transmembrane region" description="Helical" evidence="1">
    <location>
        <begin position="143"/>
        <end position="166"/>
    </location>
</feature>
<evidence type="ECO:0000256" key="1">
    <source>
        <dbReference type="SAM" id="Phobius"/>
    </source>
</evidence>